<dbReference type="Pfam" id="PF00861">
    <property type="entry name" value="Ribosomal_L18p"/>
    <property type="match status" value="1"/>
</dbReference>
<accession>A0A1Z1MJC2</accession>
<keyword evidence="6 9" id="KW-0689">Ribosomal protein</keyword>
<dbReference type="InterPro" id="IPR005484">
    <property type="entry name" value="Ribosomal_uL18_bac/plant/anim"/>
</dbReference>
<keyword evidence="10" id="KW-0150">Chloroplast</keyword>
<comment type="subcellular location">
    <subcellularLocation>
        <location evidence="9">Plastid</location>
        <location evidence="9">Chloroplast</location>
    </subcellularLocation>
</comment>
<dbReference type="GO" id="GO:0022625">
    <property type="term" value="C:cytosolic large ribosomal subunit"/>
    <property type="evidence" value="ECO:0007669"/>
    <property type="project" value="TreeGrafter"/>
</dbReference>
<evidence type="ECO:0000256" key="9">
    <source>
        <dbReference type="HAMAP-Rule" id="MF_01337"/>
    </source>
</evidence>
<gene>
    <name evidence="9 10" type="primary">rpl18</name>
</gene>
<organism evidence="10">
    <name type="scientific">Ophidocladus simpliciusculus</name>
    <dbReference type="NCBI Taxonomy" id="1261574"/>
    <lineage>
        <taxon>Eukaryota</taxon>
        <taxon>Rhodophyta</taxon>
        <taxon>Florideophyceae</taxon>
        <taxon>Rhodymeniophycidae</taxon>
        <taxon>Ceramiales</taxon>
        <taxon>Rhodomelaceae</taxon>
        <taxon>Herposiphonieae</taxon>
        <taxon>Ophidocladus</taxon>
    </lineage>
</organism>
<dbReference type="PANTHER" id="PTHR12899:SF3">
    <property type="entry name" value="LARGE RIBOSOMAL SUBUNIT PROTEIN UL18M"/>
    <property type="match status" value="1"/>
</dbReference>
<reference evidence="10" key="1">
    <citation type="journal article" date="2017" name="J. Phycol.">
        <title>Analysis of chloroplast genomes and a supermatrix inform reclassification of the Rhodomelaceae (Rhodophyta).</title>
        <authorList>
            <person name="Diaz-Tapia P."/>
            <person name="Maggs C.A."/>
            <person name="West J.A."/>
            <person name="Verbruggen H."/>
        </authorList>
    </citation>
    <scope>NUCLEOTIDE SEQUENCE</scope>
    <source>
        <strain evidence="10">PD949</strain>
    </source>
</reference>
<evidence type="ECO:0000313" key="10">
    <source>
        <dbReference type="EMBL" id="ARW66046.1"/>
    </source>
</evidence>
<dbReference type="EMBL" id="MF101440">
    <property type="protein sequence ID" value="ARW66046.1"/>
    <property type="molecule type" value="Genomic_DNA"/>
</dbReference>
<dbReference type="InterPro" id="IPR004389">
    <property type="entry name" value="Ribosomal_uL18_bac-type"/>
</dbReference>
<sequence>MRNRNNKKTRLYIVKSNKHIYAHIIDDERNKILTSISTLSTEIKGTNKSLRNCTTARIVGKSIASKLKKLGIKKIIFDRGTNIYHGQIKSLANATREEGIIF</sequence>
<dbReference type="NCBIfam" id="TIGR00060">
    <property type="entry name" value="L18_bact"/>
    <property type="match status" value="1"/>
</dbReference>
<dbReference type="GeneID" id="33359122"/>
<dbReference type="SUPFAM" id="SSF53137">
    <property type="entry name" value="Translational machinery components"/>
    <property type="match status" value="1"/>
</dbReference>
<dbReference type="Gene3D" id="3.30.420.100">
    <property type="match status" value="1"/>
</dbReference>
<keyword evidence="10" id="KW-0934">Plastid</keyword>
<dbReference type="PANTHER" id="PTHR12899">
    <property type="entry name" value="39S RIBOSOMAL PROTEIN L18, MITOCHONDRIAL"/>
    <property type="match status" value="1"/>
</dbReference>
<evidence type="ECO:0000256" key="2">
    <source>
        <dbReference type="ARBA" id="ARBA00007116"/>
    </source>
</evidence>
<keyword evidence="4 9" id="KW-0699">rRNA-binding</keyword>
<dbReference type="AlphaFoldDB" id="A0A1Z1MJC2"/>
<dbReference type="GO" id="GO:0003735">
    <property type="term" value="F:structural constituent of ribosome"/>
    <property type="evidence" value="ECO:0007669"/>
    <property type="project" value="InterPro"/>
</dbReference>
<evidence type="ECO:0000256" key="7">
    <source>
        <dbReference type="ARBA" id="ARBA00023274"/>
    </source>
</evidence>
<dbReference type="GO" id="GO:0006412">
    <property type="term" value="P:translation"/>
    <property type="evidence" value="ECO:0007669"/>
    <property type="project" value="UniProtKB-UniRule"/>
</dbReference>
<comment type="similarity">
    <text evidence="2 9">Belongs to the universal ribosomal protein uL18 family.</text>
</comment>
<dbReference type="CDD" id="cd00432">
    <property type="entry name" value="Ribosomal_L18_L5e"/>
    <property type="match status" value="1"/>
</dbReference>
<comment type="subunit">
    <text evidence="3 9">Part of the 50S ribosomal subunit; contacts the 5S rRNA.</text>
</comment>
<evidence type="ECO:0000256" key="1">
    <source>
        <dbReference type="ARBA" id="ARBA00003898"/>
    </source>
</evidence>
<protein>
    <recommendedName>
        <fullName evidence="8 9">Large ribosomal subunit protein uL18c</fullName>
    </recommendedName>
</protein>
<dbReference type="GO" id="GO:0009507">
    <property type="term" value="C:chloroplast"/>
    <property type="evidence" value="ECO:0007669"/>
    <property type="project" value="UniProtKB-SubCell"/>
</dbReference>
<name>A0A1Z1MJC2_9FLOR</name>
<keyword evidence="5 9" id="KW-0694">RNA-binding</keyword>
<dbReference type="RefSeq" id="YP_009396860.1">
    <property type="nucleotide sequence ID" value="NC_035284.1"/>
</dbReference>
<evidence type="ECO:0000256" key="6">
    <source>
        <dbReference type="ARBA" id="ARBA00022980"/>
    </source>
</evidence>
<proteinExistence type="inferred from homology"/>
<keyword evidence="7 9" id="KW-0687">Ribonucleoprotein</keyword>
<evidence type="ECO:0000256" key="5">
    <source>
        <dbReference type="ARBA" id="ARBA00022884"/>
    </source>
</evidence>
<evidence type="ECO:0000256" key="4">
    <source>
        <dbReference type="ARBA" id="ARBA00022730"/>
    </source>
</evidence>
<dbReference type="GO" id="GO:0008097">
    <property type="term" value="F:5S rRNA binding"/>
    <property type="evidence" value="ECO:0007669"/>
    <property type="project" value="TreeGrafter"/>
</dbReference>
<geneLocation type="chloroplast" evidence="10"/>
<dbReference type="HAMAP" id="MF_01337_B">
    <property type="entry name" value="Ribosomal_uL18_B"/>
    <property type="match status" value="1"/>
</dbReference>
<evidence type="ECO:0000256" key="8">
    <source>
        <dbReference type="ARBA" id="ARBA00035303"/>
    </source>
</evidence>
<dbReference type="InterPro" id="IPR057268">
    <property type="entry name" value="Ribosomal_L18"/>
</dbReference>
<evidence type="ECO:0000256" key="3">
    <source>
        <dbReference type="ARBA" id="ARBA00011505"/>
    </source>
</evidence>
<comment type="function">
    <text evidence="1 9">Binds 5S rRNA, forms part of the central protuberance of the 50S subunit.</text>
</comment>